<dbReference type="GO" id="GO:0006397">
    <property type="term" value="P:mRNA processing"/>
    <property type="evidence" value="ECO:0007669"/>
    <property type="project" value="UniProtKB-KW"/>
</dbReference>
<feature type="domain" description="MIF4G" evidence="7">
    <location>
        <begin position="88"/>
        <end position="285"/>
    </location>
</feature>
<evidence type="ECO:0000256" key="3">
    <source>
        <dbReference type="ARBA" id="ARBA00022664"/>
    </source>
</evidence>
<dbReference type="Pfam" id="PF09088">
    <property type="entry name" value="MIF4G_like"/>
    <property type="match status" value="1"/>
</dbReference>
<comment type="caution">
    <text evidence="8">The sequence shown here is derived from an EMBL/GenBank/DDBJ whole genome shotgun (WGS) entry which is preliminary data.</text>
</comment>
<dbReference type="InterPro" id="IPR003890">
    <property type="entry name" value="MIF4G-like_typ-3"/>
</dbReference>
<name>A0A8H7RDC0_9FUNG</name>
<sequence length="876" mass="100979">MQVAVDPIATEVVVAAVVEEDPTVTTIEVIIIHAQVFCTKLNTDTDLFADRKYNNNGGGGNGGGYNQRRPYDRSSNSEPKEDEQEDIEVRLKSLIIKIGDKISSDLQINLAKMKNILDNDYSKYPQTVQDTLKACVTELPAKAPVYGTLLGLLNASSHDIVAKLMVGFNQSLEKTINESKWFELKQFLRFYGELVNANVILPSVYCGLLNDLLAALDQPNQLRQRLDCIVYIILATLPWCGKELSQRNHEELDHILKKIEIYMQRRGNVPVLSILKQYNGIKYDAASEDVLAHIWTLTEELKRRNWDLPLIPKPYLWYDNEFTAALQHDLPRFVVPNHTDNVTYIAPNPTMKILIDEGGASLPSIPNHNSIEYFILQETISDTMELFEVNRKDCARYLLGIANSFEPKFFKSPPSSSEDAPEIKEEESNRWNLSDLLVEAAFSQMLRLPTPPVRQVFYSCVFIELCRADVDTFPMALGRGVKVLFDRLAYMDAECVHRLWCWFSHHLSNFGFQWDWQAWDNVLTLDPLHPQVCFIRETLEKETRLSYYERIKSIIPVEFQKLIPAIAPGPDFEYKDPNHPLHEKAKIIIESLRTKKSVEEVRALLAQFKKELGAEISEQEQTQIVRQMFVQCLLLVGSKSFSHILNVVERYLDVLRFVNTTPEGRLHTVQIVASFWKNNTQFLGILLDKLLNYRVIDPTSVITWIFEADQLKFVGRSFIWEILKNTLAKVNSRVVQVKGKLDNFQAQYDTNKIKREQSEMTEMAEAEAQQEADALRLVENSLASVSREQKEVFMIVYQKFARVLQELITSNPDVESSWTYKWVFGWYREILRVYYKECGGFMTTLETLVFTPDLDPRINRVFAEVRALKHEFEVLV</sequence>
<evidence type="ECO:0000256" key="5">
    <source>
        <dbReference type="ARBA" id="ARBA00023242"/>
    </source>
</evidence>
<dbReference type="InterPro" id="IPR015172">
    <property type="entry name" value="MIF4G-like_typ-1"/>
</dbReference>
<feature type="compositionally biased region" description="Gly residues" evidence="6">
    <location>
        <begin position="56"/>
        <end position="65"/>
    </location>
</feature>
<dbReference type="Pfam" id="PF02854">
    <property type="entry name" value="MIF4G"/>
    <property type="match status" value="1"/>
</dbReference>
<evidence type="ECO:0000313" key="9">
    <source>
        <dbReference type="Proteomes" id="UP000603453"/>
    </source>
</evidence>
<dbReference type="Pfam" id="PF09090">
    <property type="entry name" value="MIF4G_like_2"/>
    <property type="match status" value="1"/>
</dbReference>
<dbReference type="EMBL" id="JAEPRD010000017">
    <property type="protein sequence ID" value="KAG2208892.1"/>
    <property type="molecule type" value="Genomic_DNA"/>
</dbReference>
<dbReference type="GO" id="GO:0003729">
    <property type="term" value="F:mRNA binding"/>
    <property type="evidence" value="ECO:0007669"/>
    <property type="project" value="TreeGrafter"/>
</dbReference>
<dbReference type="SMART" id="SM00543">
    <property type="entry name" value="MIF4G"/>
    <property type="match status" value="1"/>
</dbReference>
<dbReference type="PANTHER" id="PTHR12412">
    <property type="entry name" value="CAP BINDING PROTEIN"/>
    <property type="match status" value="1"/>
</dbReference>
<keyword evidence="4" id="KW-0508">mRNA splicing</keyword>
<dbReference type="InterPro" id="IPR027159">
    <property type="entry name" value="CBP80"/>
</dbReference>
<dbReference type="GO" id="GO:0006406">
    <property type="term" value="P:mRNA export from nucleus"/>
    <property type="evidence" value="ECO:0007669"/>
    <property type="project" value="InterPro"/>
</dbReference>
<accession>A0A8H7RDC0</accession>
<dbReference type="GO" id="GO:0005846">
    <property type="term" value="C:nuclear cap binding complex"/>
    <property type="evidence" value="ECO:0007669"/>
    <property type="project" value="InterPro"/>
</dbReference>
<keyword evidence="5" id="KW-0539">Nucleus</keyword>
<proteinExistence type="inferred from homology"/>
<protein>
    <recommendedName>
        <fullName evidence="7">MIF4G domain-containing protein</fullName>
    </recommendedName>
</protein>
<dbReference type="InterPro" id="IPR015174">
    <property type="entry name" value="MIF4G-like_typ-2"/>
</dbReference>
<keyword evidence="9" id="KW-1185">Reference proteome</keyword>
<dbReference type="Gene3D" id="1.25.40.180">
    <property type="match status" value="3"/>
</dbReference>
<dbReference type="SUPFAM" id="SSF48371">
    <property type="entry name" value="ARM repeat"/>
    <property type="match status" value="3"/>
</dbReference>
<evidence type="ECO:0000256" key="6">
    <source>
        <dbReference type="SAM" id="MobiDB-lite"/>
    </source>
</evidence>
<dbReference type="OrthoDB" id="10252707at2759"/>
<evidence type="ECO:0000256" key="4">
    <source>
        <dbReference type="ARBA" id="ARBA00023187"/>
    </source>
</evidence>
<gene>
    <name evidence="8" type="ORF">INT47_011032</name>
</gene>
<comment type="subcellular location">
    <subcellularLocation>
        <location evidence="1">Nucleus</location>
    </subcellularLocation>
</comment>
<comment type="similarity">
    <text evidence="2">Belongs to the NCBP1 family.</text>
</comment>
<evidence type="ECO:0000256" key="1">
    <source>
        <dbReference type="ARBA" id="ARBA00004123"/>
    </source>
</evidence>
<dbReference type="GO" id="GO:0000339">
    <property type="term" value="F:RNA cap binding"/>
    <property type="evidence" value="ECO:0007669"/>
    <property type="project" value="InterPro"/>
</dbReference>
<reference evidence="8" key="1">
    <citation type="submission" date="2020-12" db="EMBL/GenBank/DDBJ databases">
        <title>Metabolic potential, ecology and presence of endohyphal bacteria is reflected in genomic diversity of Mucoromycotina.</title>
        <authorList>
            <person name="Muszewska A."/>
            <person name="Okrasinska A."/>
            <person name="Steczkiewicz K."/>
            <person name="Drgas O."/>
            <person name="Orlowska M."/>
            <person name="Perlinska-Lenart U."/>
            <person name="Aleksandrzak-Piekarczyk T."/>
            <person name="Szatraj K."/>
            <person name="Zielenkiewicz U."/>
            <person name="Pilsyk S."/>
            <person name="Malc E."/>
            <person name="Mieczkowski P."/>
            <person name="Kruszewska J.S."/>
            <person name="Biernat P."/>
            <person name="Pawlowska J."/>
        </authorList>
    </citation>
    <scope>NUCLEOTIDE SEQUENCE</scope>
    <source>
        <strain evidence="8">WA0000017839</strain>
    </source>
</reference>
<organism evidence="8 9">
    <name type="scientific">Mucor saturninus</name>
    <dbReference type="NCBI Taxonomy" id="64648"/>
    <lineage>
        <taxon>Eukaryota</taxon>
        <taxon>Fungi</taxon>
        <taxon>Fungi incertae sedis</taxon>
        <taxon>Mucoromycota</taxon>
        <taxon>Mucoromycotina</taxon>
        <taxon>Mucoromycetes</taxon>
        <taxon>Mucorales</taxon>
        <taxon>Mucorineae</taxon>
        <taxon>Mucoraceae</taxon>
        <taxon>Mucor</taxon>
    </lineage>
</organism>
<evidence type="ECO:0000313" key="8">
    <source>
        <dbReference type="EMBL" id="KAG2208892.1"/>
    </source>
</evidence>
<dbReference type="GO" id="GO:0000184">
    <property type="term" value="P:nuclear-transcribed mRNA catabolic process, nonsense-mediated decay"/>
    <property type="evidence" value="ECO:0007669"/>
    <property type="project" value="TreeGrafter"/>
</dbReference>
<dbReference type="AlphaFoldDB" id="A0A8H7RDC0"/>
<dbReference type="Proteomes" id="UP000603453">
    <property type="component" value="Unassembled WGS sequence"/>
</dbReference>
<evidence type="ECO:0000256" key="2">
    <source>
        <dbReference type="ARBA" id="ARBA00007413"/>
    </source>
</evidence>
<dbReference type="InterPro" id="IPR016024">
    <property type="entry name" value="ARM-type_fold"/>
</dbReference>
<feature type="region of interest" description="Disordered" evidence="6">
    <location>
        <begin position="54"/>
        <end position="85"/>
    </location>
</feature>
<dbReference type="GO" id="GO:0008380">
    <property type="term" value="P:RNA splicing"/>
    <property type="evidence" value="ECO:0007669"/>
    <property type="project" value="UniProtKB-KW"/>
</dbReference>
<dbReference type="GO" id="GO:0005634">
    <property type="term" value="C:nucleus"/>
    <property type="evidence" value="ECO:0007669"/>
    <property type="project" value="UniProtKB-SubCell"/>
</dbReference>
<dbReference type="PANTHER" id="PTHR12412:SF2">
    <property type="entry name" value="NUCLEAR CAP-BINDING PROTEIN SUBUNIT 1"/>
    <property type="match status" value="1"/>
</dbReference>
<evidence type="ECO:0000259" key="7">
    <source>
        <dbReference type="SMART" id="SM00543"/>
    </source>
</evidence>
<keyword evidence="3" id="KW-0507">mRNA processing</keyword>